<evidence type="ECO:0000313" key="2">
    <source>
        <dbReference type="Proteomes" id="UP000596276"/>
    </source>
</evidence>
<protein>
    <submittedName>
        <fullName evidence="1">Uncharacterized protein</fullName>
    </submittedName>
</protein>
<name>A0A7U2MJZ0_ASPFN</name>
<dbReference type="VEuPathDB" id="FungiDB:F9C07_4177"/>
<organism evidence="1 2">
    <name type="scientific">Aspergillus flavus (strain ATCC 200026 / FGSC A1120 / IAM 13836 / NRRL 3357 / JCM 12722 / SRRC 167)</name>
    <dbReference type="NCBI Taxonomy" id="332952"/>
    <lineage>
        <taxon>Eukaryota</taxon>
        <taxon>Fungi</taxon>
        <taxon>Dikarya</taxon>
        <taxon>Ascomycota</taxon>
        <taxon>Pezizomycotina</taxon>
        <taxon>Eurotiomycetes</taxon>
        <taxon>Eurotiomycetidae</taxon>
        <taxon>Eurotiales</taxon>
        <taxon>Aspergillaceae</taxon>
        <taxon>Aspergillus</taxon>
        <taxon>Aspergillus subgen. Circumdati</taxon>
    </lineage>
</organism>
<evidence type="ECO:0000313" key="1">
    <source>
        <dbReference type="EMBL" id="QRD85125.1"/>
    </source>
</evidence>
<keyword evidence="2" id="KW-1185">Reference proteome</keyword>
<gene>
    <name evidence="1" type="ORF">F9C07_4177</name>
</gene>
<dbReference type="EMBL" id="CP044620">
    <property type="protein sequence ID" value="QRD85125.1"/>
    <property type="molecule type" value="Genomic_DNA"/>
</dbReference>
<dbReference type="Proteomes" id="UP000596276">
    <property type="component" value="Chromosome 3"/>
</dbReference>
<accession>A0A7U2MJZ0</accession>
<proteinExistence type="predicted"/>
<sequence length="49" mass="5311">MASNFPVGERWTMVPCAALVERAGRSVIAVAGDYEFSGPRGRDENLNGR</sequence>
<reference evidence="2" key="1">
    <citation type="journal article" date="2021" name="G3 (Bethesda)">
        <title>Chromosome assembled and annotated genome sequence of Aspergillus flavus NRRL 3357.</title>
        <authorList>
            <person name="Skerker J.M."/>
            <person name="Pianalto K.M."/>
            <person name="Mondo S.J."/>
            <person name="Yang K."/>
            <person name="Arkin A.P."/>
            <person name="Keller N.P."/>
            <person name="Grigoriev I.V."/>
            <person name="Louise Glass N.L."/>
        </authorList>
    </citation>
    <scope>NUCLEOTIDE SEQUENCE [LARGE SCALE GENOMIC DNA]</scope>
    <source>
        <strain evidence="2">ATCC 200026 / FGSC A1120 / IAM 13836 / NRRL 3357 / JCM 12722 / SRRC 167</strain>
    </source>
</reference>
<dbReference type="AlphaFoldDB" id="A0A7U2MJZ0"/>